<keyword evidence="6" id="KW-0509">mRNA transport</keyword>
<feature type="compositionally biased region" description="Polar residues" evidence="11">
    <location>
        <begin position="184"/>
        <end position="196"/>
    </location>
</feature>
<feature type="compositionally biased region" description="Low complexity" evidence="11">
    <location>
        <begin position="30"/>
        <end position="55"/>
    </location>
</feature>
<accession>A0A0J0XLK7</accession>
<evidence type="ECO:0000256" key="5">
    <source>
        <dbReference type="ARBA" id="ARBA00022813"/>
    </source>
</evidence>
<dbReference type="GO" id="GO:0006606">
    <property type="term" value="P:protein import into nucleus"/>
    <property type="evidence" value="ECO:0007669"/>
    <property type="project" value="TreeGrafter"/>
</dbReference>
<feature type="compositionally biased region" description="Gly residues" evidence="11">
    <location>
        <begin position="427"/>
        <end position="440"/>
    </location>
</feature>
<evidence type="ECO:0000256" key="11">
    <source>
        <dbReference type="SAM" id="MobiDB-lite"/>
    </source>
</evidence>
<dbReference type="InterPro" id="IPR021967">
    <property type="entry name" value="Nup98_C"/>
</dbReference>
<feature type="region of interest" description="Disordered" evidence="11">
    <location>
        <begin position="389"/>
        <end position="541"/>
    </location>
</feature>
<dbReference type="Pfam" id="PF12110">
    <property type="entry name" value="Nup96"/>
    <property type="match status" value="1"/>
</dbReference>
<feature type="region of interest" description="Disordered" evidence="11">
    <location>
        <begin position="145"/>
        <end position="203"/>
    </location>
</feature>
<dbReference type="GO" id="GO:0008139">
    <property type="term" value="F:nuclear localization sequence binding"/>
    <property type="evidence" value="ECO:0007669"/>
    <property type="project" value="TreeGrafter"/>
</dbReference>
<evidence type="ECO:0000259" key="12">
    <source>
        <dbReference type="PROSITE" id="PS51434"/>
    </source>
</evidence>
<proteinExistence type="inferred from homology"/>
<dbReference type="Gene3D" id="1.10.10.2360">
    <property type="match status" value="1"/>
</dbReference>
<dbReference type="GeneID" id="28981459"/>
<dbReference type="GO" id="GO:0044614">
    <property type="term" value="C:nuclear pore cytoplasmic filaments"/>
    <property type="evidence" value="ECO:0007669"/>
    <property type="project" value="TreeGrafter"/>
</dbReference>
<organism evidence="13 14">
    <name type="scientific">Cutaneotrichosporon oleaginosum</name>
    <dbReference type="NCBI Taxonomy" id="879819"/>
    <lineage>
        <taxon>Eukaryota</taxon>
        <taxon>Fungi</taxon>
        <taxon>Dikarya</taxon>
        <taxon>Basidiomycota</taxon>
        <taxon>Agaricomycotina</taxon>
        <taxon>Tremellomycetes</taxon>
        <taxon>Trichosporonales</taxon>
        <taxon>Trichosporonaceae</taxon>
        <taxon>Cutaneotrichosporon</taxon>
    </lineage>
</organism>
<evidence type="ECO:0000256" key="8">
    <source>
        <dbReference type="ARBA" id="ARBA00023010"/>
    </source>
</evidence>
<evidence type="ECO:0000256" key="3">
    <source>
        <dbReference type="ARBA" id="ARBA00022448"/>
    </source>
</evidence>
<keyword evidence="9" id="KW-0906">Nuclear pore complex</keyword>
<feature type="compositionally biased region" description="Polar residues" evidence="11">
    <location>
        <begin position="163"/>
        <end position="176"/>
    </location>
</feature>
<dbReference type="SUPFAM" id="SSF82215">
    <property type="entry name" value="C-terminal autoproteolytic domain of nucleoporin nup98"/>
    <property type="match status" value="1"/>
</dbReference>
<feature type="compositionally biased region" description="Polar residues" evidence="11">
    <location>
        <begin position="637"/>
        <end position="657"/>
    </location>
</feature>
<feature type="compositionally biased region" description="Gly residues" evidence="11">
    <location>
        <begin position="19"/>
        <end position="29"/>
    </location>
</feature>
<keyword evidence="7" id="KW-0653">Protein transport</keyword>
<evidence type="ECO:0000256" key="1">
    <source>
        <dbReference type="ARBA" id="ARBA00004567"/>
    </source>
</evidence>
<feature type="compositionally biased region" description="Low complexity" evidence="11">
    <location>
        <begin position="454"/>
        <end position="464"/>
    </location>
</feature>
<feature type="compositionally biased region" description="Low complexity" evidence="11">
    <location>
        <begin position="671"/>
        <end position="686"/>
    </location>
</feature>
<dbReference type="PROSITE" id="PS51434">
    <property type="entry name" value="NUP_C"/>
    <property type="match status" value="1"/>
</dbReference>
<feature type="compositionally biased region" description="Low complexity" evidence="11">
    <location>
        <begin position="524"/>
        <end position="533"/>
    </location>
</feature>
<evidence type="ECO:0000256" key="4">
    <source>
        <dbReference type="ARBA" id="ARBA00022737"/>
    </source>
</evidence>
<keyword evidence="3" id="KW-0813">Transport</keyword>
<keyword evidence="14" id="KW-1185">Reference proteome</keyword>
<feature type="region of interest" description="Disordered" evidence="11">
    <location>
        <begin position="1"/>
        <end position="64"/>
    </location>
</feature>
<feature type="region of interest" description="Disordered" evidence="11">
    <location>
        <begin position="1036"/>
        <end position="1109"/>
    </location>
</feature>
<dbReference type="InterPro" id="IPR007230">
    <property type="entry name" value="Nup98_auto-Pept-S59_dom"/>
</dbReference>
<dbReference type="OrthoDB" id="3797628at2759"/>
<dbReference type="PANTHER" id="PTHR23198">
    <property type="entry name" value="NUCLEOPORIN"/>
    <property type="match status" value="1"/>
</dbReference>
<dbReference type="Proteomes" id="UP000053611">
    <property type="component" value="Unassembled WGS sequence"/>
</dbReference>
<keyword evidence="10" id="KW-0539">Nucleus</keyword>
<feature type="compositionally biased region" description="Low complexity" evidence="11">
    <location>
        <begin position="417"/>
        <end position="426"/>
    </location>
</feature>
<evidence type="ECO:0000313" key="14">
    <source>
        <dbReference type="Proteomes" id="UP000053611"/>
    </source>
</evidence>
<feature type="compositionally biased region" description="Low complexity" evidence="11">
    <location>
        <begin position="567"/>
        <end position="577"/>
    </location>
</feature>
<feature type="domain" description="Peptidase S59" evidence="12">
    <location>
        <begin position="889"/>
        <end position="1030"/>
    </location>
</feature>
<keyword evidence="8" id="KW-0811">Translocation</keyword>
<feature type="compositionally biased region" description="Low complexity" evidence="11">
    <location>
        <begin position="360"/>
        <end position="376"/>
    </location>
</feature>
<feature type="compositionally biased region" description="Low complexity" evidence="11">
    <location>
        <begin position="754"/>
        <end position="773"/>
    </location>
</feature>
<feature type="region of interest" description="Disordered" evidence="11">
    <location>
        <begin position="559"/>
        <end position="702"/>
    </location>
</feature>
<evidence type="ECO:0000256" key="2">
    <source>
        <dbReference type="ARBA" id="ARBA00008926"/>
    </source>
</evidence>
<name>A0A0J0XLK7_9TREE</name>
<dbReference type="GO" id="GO:0000973">
    <property type="term" value="P:post-transcriptional tethering of RNA polymerase II gene DNA at nuclear periphery"/>
    <property type="evidence" value="ECO:0007669"/>
    <property type="project" value="TreeGrafter"/>
</dbReference>
<keyword evidence="4" id="KW-0677">Repeat</keyword>
<feature type="compositionally biased region" description="Low complexity" evidence="11">
    <location>
        <begin position="8"/>
        <end position="18"/>
    </location>
</feature>
<dbReference type="Pfam" id="PF13634">
    <property type="entry name" value="Nucleoporin_FG"/>
    <property type="match status" value="5"/>
</dbReference>
<feature type="region of interest" description="Disordered" evidence="11">
    <location>
        <begin position="333"/>
        <end position="376"/>
    </location>
</feature>
<evidence type="ECO:0000313" key="13">
    <source>
        <dbReference type="EMBL" id="KLT41970.1"/>
    </source>
</evidence>
<dbReference type="InterPro" id="IPR037665">
    <property type="entry name" value="Nucleoporin_S59-like"/>
</dbReference>
<dbReference type="GO" id="GO:0034398">
    <property type="term" value="P:telomere tethering at nuclear periphery"/>
    <property type="evidence" value="ECO:0007669"/>
    <property type="project" value="TreeGrafter"/>
</dbReference>
<feature type="compositionally biased region" description="Acidic residues" evidence="11">
    <location>
        <begin position="1037"/>
        <end position="1048"/>
    </location>
</feature>
<dbReference type="FunFam" id="3.30.1610.10:FF:000003">
    <property type="entry name" value="Nucleoporin SONB, putative"/>
    <property type="match status" value="1"/>
</dbReference>
<protein>
    <recommendedName>
        <fullName evidence="12">Peptidase S59 domain-containing protein</fullName>
    </recommendedName>
</protein>
<dbReference type="GO" id="GO:0051028">
    <property type="term" value="P:mRNA transport"/>
    <property type="evidence" value="ECO:0007669"/>
    <property type="project" value="UniProtKB-KW"/>
</dbReference>
<feature type="compositionally biased region" description="Gly residues" evidence="11">
    <location>
        <begin position="285"/>
        <end position="310"/>
    </location>
</feature>
<dbReference type="Gene3D" id="1.25.40.690">
    <property type="match status" value="1"/>
</dbReference>
<keyword evidence="5" id="KW-0068">Autocatalytic cleavage</keyword>
<dbReference type="PANTHER" id="PTHR23198:SF6">
    <property type="entry name" value="NUCLEAR PORE COMPLEX PROTEIN NUP98-NUP96"/>
    <property type="match status" value="1"/>
</dbReference>
<gene>
    <name evidence="13" type="ORF">CC85DRAFT_261013</name>
</gene>
<reference evidence="13 14" key="1">
    <citation type="submission" date="2015-03" db="EMBL/GenBank/DDBJ databases">
        <title>Genomics and transcriptomics of the oil-accumulating basidiomycete yeast T. oleaginosus allow insights into substrate utilization and the diverse evolutionary trajectories of mating systems in fungi.</title>
        <authorList>
            <consortium name="DOE Joint Genome Institute"/>
            <person name="Kourist R."/>
            <person name="Kracht O."/>
            <person name="Bracharz F."/>
            <person name="Lipzen A."/>
            <person name="Nolan M."/>
            <person name="Ohm R."/>
            <person name="Grigoriev I."/>
            <person name="Sun S."/>
            <person name="Heitman J."/>
            <person name="Bruck T."/>
            <person name="Nowrousian M."/>
        </authorList>
    </citation>
    <scope>NUCLEOTIDE SEQUENCE [LARGE SCALE GENOMIC DNA]</scope>
    <source>
        <strain evidence="13 14">IBC0246</strain>
    </source>
</reference>
<comment type="similarity">
    <text evidence="2">Belongs to the nucleoporin GLFG family.</text>
</comment>
<feature type="compositionally biased region" description="Low complexity" evidence="11">
    <location>
        <begin position="243"/>
        <end position="255"/>
    </location>
</feature>
<dbReference type="GO" id="GO:0006405">
    <property type="term" value="P:RNA export from nucleus"/>
    <property type="evidence" value="ECO:0007669"/>
    <property type="project" value="TreeGrafter"/>
</dbReference>
<evidence type="ECO:0000256" key="6">
    <source>
        <dbReference type="ARBA" id="ARBA00022816"/>
    </source>
</evidence>
<evidence type="ECO:0000256" key="9">
    <source>
        <dbReference type="ARBA" id="ARBA00023132"/>
    </source>
</evidence>
<dbReference type="RefSeq" id="XP_018278461.1">
    <property type="nucleotide sequence ID" value="XM_018420856.1"/>
</dbReference>
<dbReference type="GO" id="GO:0003723">
    <property type="term" value="F:RNA binding"/>
    <property type="evidence" value="ECO:0007669"/>
    <property type="project" value="TreeGrafter"/>
</dbReference>
<dbReference type="GO" id="GO:0017056">
    <property type="term" value="F:structural constituent of nuclear pore"/>
    <property type="evidence" value="ECO:0007669"/>
    <property type="project" value="InterPro"/>
</dbReference>
<dbReference type="Pfam" id="PF04096">
    <property type="entry name" value="Nucleoporin2"/>
    <property type="match status" value="1"/>
</dbReference>
<dbReference type="STRING" id="879819.A0A0J0XLK7"/>
<evidence type="ECO:0000256" key="7">
    <source>
        <dbReference type="ARBA" id="ARBA00022927"/>
    </source>
</evidence>
<feature type="compositionally biased region" description="Low complexity" evidence="11">
    <location>
        <begin position="389"/>
        <end position="409"/>
    </location>
</feature>
<dbReference type="EMBL" id="KQ087210">
    <property type="protein sequence ID" value="KLT41970.1"/>
    <property type="molecule type" value="Genomic_DNA"/>
</dbReference>
<sequence length="1888" mass="200375">MFGNSAWGQNNQQQPQQNTGGGLFGGGSTFGQQQNTGFGQAATTGGFGQPQQQQNTGGGLFGASANTGGGFGSGGFGTNTASTSTFGARPTFGATGSTPFGGTATTSGGGLFGSSNTNTTNAFGATNTASTGGLFGSRPSGFGTTTSTFGSGSTGGFGAASTQANQPSNQVHMYNNNPPPPIPQTGTAQPPYQPTWQRDPAQGLGKEMPAHLFHVITAMEPYRGGSFEELRMLDYQQGRKEPTAQPAQPAATGFGQASGGFGATTSGFGQPAASTSTFGAPKPGGLFGSTGTTTGGFGSTSGGFGAQTNTGGGLFGQTNTATTGFGAQNTNTGGGLFGQTQQQPQNTGGGLFGNSNPFGQNQQQQQPATTGFGSFGAAANKPAFGATTTGFGTGSGTSTFGQTNTTGTTTGFGGFGQQQQQQPAQNTGGGLFGSGSGGFGQTNTQTNTGGGLFGQQNNQQQQSGGLFGNTAAAKPGGLFGSTPATGTTSGFGGFGQTNTNTTQPTTSLFGQTNTATNTGGGLFGQQQQAQPAATGGGLFGNTSTANAGGGLFGAKPATTTGGLFGSTPAQPAQTTTTGFGGFGQPAATTNTGGGLFGSNTASTAPKPSLFGGGGGLFGQQQQQQPAANTGGGLFGSLGQSTTTAQPTTSLFGSAQPAQQQSTLGQSGGLFGSTLGQSTFNNQQQQQPSLTASVDQNPYGRNDLFQYSGQKLELGSSTKKPALPPLTASAYRPSPSKGNRLAKLRGFATSSVNGSTTSPKLSSPIPSSSRTSSLIGSPVVTERYMGLTDAALSPNAFIPRPSVKKITVAPGRTTLNGRGEDPLESVLGKSGLRSSANGSSVAPTPDFSPRSPGPLASSSRQAIEDTPTRRPAQMEVSLSNAGTSARPLQKGDYWCRPKLEKLKTMDHDQLRSLPNFTVGRKEYGEVTFLEPVDLTSLPSLNDLLGGIIVFDSLELTVYPDETDKPPRGKGLNVPAEVSLENVWARDKATRQPVTDPNDLRYKRQLKRIQAVPETEFIGFKDGVWTFRVEHFSRYGLDASDDETDEDEGVDSASPNKSKSLPEKSPSVYSDEDVDGFPPTKSLYDMDASSDQHDSGSEDTEMSYDDEDDMMDSGAEYEDEYEDEPDAYRAIKSKLGAQGMQRLREMQSAFFGAQETKSKRPTLAEQKANEIRQALERKRAEAGFEIAEEGVARLDDRAVKRASFGESSRPPQLRQPRKYAKVPLDQSFVAGNEGVRPDAGLALGRSFRCSWGPNGELVHMGKICSPTTEFESSPDAVVYVQQVALLAESQAVERARADRLLSLLLEYTEVDVNEDKVPEAITNTDIRFKDFAKLFDSSDRSHEANLWRLGQALFDEVDLKLSPSTPEDISSRVAEMRRKLALSKWLEDAVAPAMDADLAKAGDDRPAKVFALLTGNRIDRAMQSALDGNDLRLATLVSQAGSTDEFRAEVRRQLEDWTKYKTNSLIGYTYRKIYALLSGIPNVSKGNPERGADHAPDVIVNENLDWKRAFGLYLWHACPFELGVADVLQYYTEALSSSHPPSKPLPPYLEQPDARNRWEMPTEPTDVLFNLIKMYADRTISLEEVVTSRDCGASPTDVRLPWHISFLLSQALQKRDFADREEADGSGIRYSATANRMTESYAAQLEEEGQWTWAAYVLLHLAYADSRRAALKALLFRHPEPTPIEQIFLVDKLRIPREWLHEARAAHLASQGNAYSEYRDLIPAGLADRAQRTLVTKLAPEAVLRDDPDLLLHLCKELEPLRPEGWEYGGKLFLDYLNIRERTTPLLAAARRSGAHPDPREAAELRALAENIPRVLQLLPSLFPDRTDVRQVASLAGMLGTLQAFASDMHCAGYMPRPPVSDLLLDKDRLHLLQESATESFDKSLRALVA</sequence>
<feature type="region of interest" description="Disordered" evidence="11">
    <location>
        <begin position="808"/>
        <end position="888"/>
    </location>
</feature>
<feature type="compositionally biased region" description="Polar residues" evidence="11">
    <location>
        <begin position="831"/>
        <end position="841"/>
    </location>
</feature>
<comment type="subcellular location">
    <subcellularLocation>
        <location evidence="1">Nucleus</location>
        <location evidence="1">Nuclear pore complex</location>
    </subcellularLocation>
</comment>
<dbReference type="InterPro" id="IPR036903">
    <property type="entry name" value="Nup98_auto-Pept-S59_dom_sf"/>
</dbReference>
<dbReference type="Gene3D" id="3.30.1610.10">
    <property type="entry name" value="Peptidase S59, nucleoporin"/>
    <property type="match status" value="1"/>
</dbReference>
<feature type="region of interest" description="Disordered" evidence="11">
    <location>
        <begin position="238"/>
        <end position="310"/>
    </location>
</feature>
<feature type="region of interest" description="Disordered" evidence="11">
    <location>
        <begin position="714"/>
        <end position="773"/>
    </location>
</feature>
<feature type="compositionally biased region" description="Acidic residues" evidence="11">
    <location>
        <begin position="1095"/>
        <end position="1109"/>
    </location>
</feature>
<dbReference type="InterPro" id="IPR025574">
    <property type="entry name" value="Nucleoporin_FG_rpt"/>
</dbReference>
<evidence type="ECO:0000256" key="10">
    <source>
        <dbReference type="ARBA" id="ARBA00023242"/>
    </source>
</evidence>
<feature type="compositionally biased region" description="Low complexity" evidence="11">
    <location>
        <begin position="496"/>
        <end position="517"/>
    </location>
</feature>